<evidence type="ECO:0000313" key="2">
    <source>
        <dbReference type="EMBL" id="GGZ54242.1"/>
    </source>
</evidence>
<dbReference type="Proteomes" id="UP000634660">
    <property type="component" value="Unassembled WGS sequence"/>
</dbReference>
<sequence length="93" mass="10655">MSCLSTVSMTWSLPLFGDPASIGIESKARRVNTLRIFQQINDDLQEWFTVYTIEMAYAHMRQLQELANRSRAHQPAAAHRVDKTRKPGHTKKA</sequence>
<evidence type="ECO:0000256" key="1">
    <source>
        <dbReference type="SAM" id="MobiDB-lite"/>
    </source>
</evidence>
<accession>A0A918QLW4</accession>
<proteinExistence type="predicted"/>
<organism evidence="2 3">
    <name type="scientific">Streptomyces subrutilus</name>
    <dbReference type="NCBI Taxonomy" id="36818"/>
    <lineage>
        <taxon>Bacteria</taxon>
        <taxon>Bacillati</taxon>
        <taxon>Actinomycetota</taxon>
        <taxon>Actinomycetes</taxon>
        <taxon>Kitasatosporales</taxon>
        <taxon>Streptomycetaceae</taxon>
        <taxon>Streptomyces</taxon>
    </lineage>
</organism>
<reference evidence="2" key="1">
    <citation type="journal article" date="2014" name="Int. J. Syst. Evol. Microbiol.">
        <title>Complete genome sequence of Corynebacterium casei LMG S-19264T (=DSM 44701T), isolated from a smear-ripened cheese.</title>
        <authorList>
            <consortium name="US DOE Joint Genome Institute (JGI-PGF)"/>
            <person name="Walter F."/>
            <person name="Albersmeier A."/>
            <person name="Kalinowski J."/>
            <person name="Ruckert C."/>
        </authorList>
    </citation>
    <scope>NUCLEOTIDE SEQUENCE</scope>
    <source>
        <strain evidence="2">JCM 4834</strain>
    </source>
</reference>
<evidence type="ECO:0000313" key="3">
    <source>
        <dbReference type="Proteomes" id="UP000634660"/>
    </source>
</evidence>
<dbReference type="EMBL" id="BMVX01000003">
    <property type="protein sequence ID" value="GGZ54242.1"/>
    <property type="molecule type" value="Genomic_DNA"/>
</dbReference>
<protein>
    <submittedName>
        <fullName evidence="2">Uncharacterized protein</fullName>
    </submittedName>
</protein>
<reference evidence="2" key="2">
    <citation type="submission" date="2020-09" db="EMBL/GenBank/DDBJ databases">
        <authorList>
            <person name="Sun Q."/>
            <person name="Ohkuma M."/>
        </authorList>
    </citation>
    <scope>NUCLEOTIDE SEQUENCE</scope>
    <source>
        <strain evidence="2">JCM 4834</strain>
    </source>
</reference>
<gene>
    <name evidence="2" type="ORF">GCM10010371_12300</name>
</gene>
<comment type="caution">
    <text evidence="2">The sequence shown here is derived from an EMBL/GenBank/DDBJ whole genome shotgun (WGS) entry which is preliminary data.</text>
</comment>
<dbReference type="AlphaFoldDB" id="A0A918QLW4"/>
<feature type="region of interest" description="Disordered" evidence="1">
    <location>
        <begin position="68"/>
        <end position="93"/>
    </location>
</feature>
<name>A0A918QLW4_9ACTN</name>